<dbReference type="AlphaFoldDB" id="A0A9D1THT2"/>
<evidence type="ECO:0000313" key="2">
    <source>
        <dbReference type="EMBL" id="HIV61651.1"/>
    </source>
</evidence>
<dbReference type="PANTHER" id="PTHR43649">
    <property type="entry name" value="ARABINOSE-BINDING PROTEIN-RELATED"/>
    <property type="match status" value="1"/>
</dbReference>
<evidence type="ECO:0000256" key="1">
    <source>
        <dbReference type="SAM" id="SignalP"/>
    </source>
</evidence>
<dbReference type="InterPro" id="IPR006059">
    <property type="entry name" value="SBP"/>
</dbReference>
<feature type="chain" id="PRO_5039073773" evidence="1">
    <location>
        <begin position="21"/>
        <end position="449"/>
    </location>
</feature>
<protein>
    <submittedName>
        <fullName evidence="2">Carbohydrate ABC transporter substrate-binding protein</fullName>
    </submittedName>
</protein>
<dbReference type="Proteomes" id="UP000886808">
    <property type="component" value="Unassembled WGS sequence"/>
</dbReference>
<keyword evidence="1" id="KW-0732">Signal</keyword>
<dbReference type="InterPro" id="IPR022387">
    <property type="entry name" value="Bind_CPR0540"/>
</dbReference>
<accession>A0A9D1THT2</accession>
<sequence>MKKRVVSLTLAASMAVSLLAGCGSSNNQGGSAGADGKQVLKFAAIETAYGSGMWDAIATAFEKTHEGVDVQVTVDRNIEDVISPGMKAGDYPDVVHLAVGREKALTETLVKEKGLEDLTSVLDMTIPNEDVKVKDKLIAGFTDNSITNPYDDGKTYLMPMFYGPCGLFYNASLMKEKGWEVPTTWDEMWALGDKAKAEGISLFTYPHAGYFDAFFYALLNEAGGSEFFDKATHYEEGIWQTAEAKKVFDTVGKLATYTDPTTPANANNDNFAKNQQLVIDGQALFMPNGTWVVGEMAASTPEDFEWGFMALPALEEGGDRYSYTFFEQIWVPAAAQNKDLAKEFIAFLYSDEAANIFINEHTGDESIAVQPIANITDMLNDENKMLYSIYDDGVKPAMGAFASTTPVEGVSIADAAFQTVNSLVSGDKTQSDWEKAITEASDALRPALQ</sequence>
<evidence type="ECO:0000313" key="3">
    <source>
        <dbReference type="Proteomes" id="UP000886808"/>
    </source>
</evidence>
<reference evidence="2" key="2">
    <citation type="submission" date="2021-04" db="EMBL/GenBank/DDBJ databases">
        <authorList>
            <person name="Gilroy R."/>
        </authorList>
    </citation>
    <scope>NUCLEOTIDE SEQUENCE</scope>
    <source>
        <strain evidence="2">CHK193-4272</strain>
    </source>
</reference>
<dbReference type="EMBL" id="DXIE01000016">
    <property type="protein sequence ID" value="HIV61651.1"/>
    <property type="molecule type" value="Genomic_DNA"/>
</dbReference>
<dbReference type="InterPro" id="IPR050490">
    <property type="entry name" value="Bact_solute-bd_prot1"/>
</dbReference>
<dbReference type="PROSITE" id="PS51257">
    <property type="entry name" value="PROKAR_LIPOPROTEIN"/>
    <property type="match status" value="1"/>
</dbReference>
<dbReference type="Gene3D" id="3.40.190.10">
    <property type="entry name" value="Periplasmic binding protein-like II"/>
    <property type="match status" value="1"/>
</dbReference>
<dbReference type="Pfam" id="PF01547">
    <property type="entry name" value="SBP_bac_1"/>
    <property type="match status" value="1"/>
</dbReference>
<gene>
    <name evidence="2" type="ORF">H9746_02210</name>
</gene>
<name>A0A9D1THT2_9FIRM</name>
<dbReference type="SUPFAM" id="SSF53850">
    <property type="entry name" value="Periplasmic binding protein-like II"/>
    <property type="match status" value="1"/>
</dbReference>
<reference evidence="2" key="1">
    <citation type="journal article" date="2021" name="PeerJ">
        <title>Extensive microbial diversity within the chicken gut microbiome revealed by metagenomics and culture.</title>
        <authorList>
            <person name="Gilroy R."/>
            <person name="Ravi A."/>
            <person name="Getino M."/>
            <person name="Pursley I."/>
            <person name="Horton D.L."/>
            <person name="Alikhan N.F."/>
            <person name="Baker D."/>
            <person name="Gharbi K."/>
            <person name="Hall N."/>
            <person name="Watson M."/>
            <person name="Adriaenssens E.M."/>
            <person name="Foster-Nyarko E."/>
            <person name="Jarju S."/>
            <person name="Secka A."/>
            <person name="Antonio M."/>
            <person name="Oren A."/>
            <person name="Chaudhuri R.R."/>
            <person name="La Ragione R."/>
            <person name="Hildebrand F."/>
            <person name="Pallen M.J."/>
        </authorList>
    </citation>
    <scope>NUCLEOTIDE SEQUENCE</scope>
    <source>
        <strain evidence="2">CHK193-4272</strain>
    </source>
</reference>
<feature type="signal peptide" evidence="1">
    <location>
        <begin position="1"/>
        <end position="20"/>
    </location>
</feature>
<comment type="caution">
    <text evidence="2">The sequence shown here is derived from an EMBL/GenBank/DDBJ whole genome shotgun (WGS) entry which is preliminary data.</text>
</comment>
<proteinExistence type="predicted"/>
<dbReference type="PANTHER" id="PTHR43649:SF12">
    <property type="entry name" value="DIACETYLCHITOBIOSE BINDING PROTEIN DASA"/>
    <property type="match status" value="1"/>
</dbReference>
<organism evidence="2 3">
    <name type="scientific">Candidatus Butyricicoccus avistercoris</name>
    <dbReference type="NCBI Taxonomy" id="2838518"/>
    <lineage>
        <taxon>Bacteria</taxon>
        <taxon>Bacillati</taxon>
        <taxon>Bacillota</taxon>
        <taxon>Clostridia</taxon>
        <taxon>Eubacteriales</taxon>
        <taxon>Butyricicoccaceae</taxon>
        <taxon>Butyricicoccus</taxon>
    </lineage>
</organism>
<dbReference type="NCBIfam" id="TIGR03850">
    <property type="entry name" value="bind_CPR_0540"/>
    <property type="match status" value="1"/>
</dbReference>